<dbReference type="eggNOG" id="COG1652">
    <property type="taxonomic scope" value="Bacteria"/>
</dbReference>
<evidence type="ECO:0000313" key="3">
    <source>
        <dbReference type="EMBL" id="ACK51036.1"/>
    </source>
</evidence>
<gene>
    <name evidence="3" type="ordered locus">Msil_2097</name>
</gene>
<dbReference type="RefSeq" id="WP_012591106.1">
    <property type="nucleotide sequence ID" value="NC_011666.1"/>
</dbReference>
<feature type="domain" description="LysM" evidence="2">
    <location>
        <begin position="332"/>
        <end position="381"/>
    </location>
</feature>
<evidence type="ECO:0000256" key="1">
    <source>
        <dbReference type="SAM" id="SignalP"/>
    </source>
</evidence>
<dbReference type="KEGG" id="msl:Msil_2097"/>
<organism evidence="3 4">
    <name type="scientific">Methylocella silvestris (strain DSM 15510 / CIP 108128 / LMG 27833 / NCIMB 13906 / BL2)</name>
    <dbReference type="NCBI Taxonomy" id="395965"/>
    <lineage>
        <taxon>Bacteria</taxon>
        <taxon>Pseudomonadati</taxon>
        <taxon>Pseudomonadota</taxon>
        <taxon>Alphaproteobacteria</taxon>
        <taxon>Hyphomicrobiales</taxon>
        <taxon>Beijerinckiaceae</taxon>
        <taxon>Methylocella</taxon>
    </lineage>
</organism>
<feature type="signal peptide" evidence="1">
    <location>
        <begin position="1"/>
        <end position="28"/>
    </location>
</feature>
<evidence type="ECO:0000313" key="4">
    <source>
        <dbReference type="Proteomes" id="UP000002257"/>
    </source>
</evidence>
<dbReference type="AlphaFoldDB" id="B8ERI4"/>
<sequence>MKASKGSRERLRFLFVVGFLLSSASAYPASDNCLSPELIDSPDLTKLDPTFNTYVAPIGNVPTRQIRYEFKFDEKVTPRELILNEISEPVSWIKSKIVAEIMANETCNASLHVPPFDLYPRPDGSLFAHVDINVTIRACAVFDWICSKGFKFYHCQQRIITDIDKTTFTLDVPIVAAIEADGQTISITPHPQFDDRGYLSNPFRNLIINIVGISTLNIGSKFILDFYRGKLGEITSALGSISPQGIMAPSHKRIAQRLPNGGIKKIVEGFVLNPTETRFVVSSAGTSPERNYPALLVTYDTIKIKHDTFCKFARPYFAQLGAYFRSTNVGDVEKILNTHDNLWSAAKSAYGDGTYFVALLKQNDIAFAQKNDLQVGQKIVIPAMYKLWKSSDYLVKNGDSLWGISRSFAESASQAEIYKQNRKFIDKPDRIYPAQLFGVSQ</sequence>
<protein>
    <recommendedName>
        <fullName evidence="2">LysM domain-containing protein</fullName>
    </recommendedName>
</protein>
<dbReference type="OrthoDB" id="370541at2"/>
<dbReference type="CDD" id="cd00118">
    <property type="entry name" value="LysM"/>
    <property type="match status" value="1"/>
</dbReference>
<dbReference type="HOGENOM" id="CLU_620831_0_0_5"/>
<dbReference type="PROSITE" id="PS51782">
    <property type="entry name" value="LYSM"/>
    <property type="match status" value="2"/>
</dbReference>
<feature type="chain" id="PRO_5002871152" description="LysM domain-containing protein" evidence="1">
    <location>
        <begin position="29"/>
        <end position="441"/>
    </location>
</feature>
<evidence type="ECO:0000259" key="2">
    <source>
        <dbReference type="PROSITE" id="PS51782"/>
    </source>
</evidence>
<dbReference type="Pfam" id="PF01476">
    <property type="entry name" value="LysM"/>
    <property type="match status" value="2"/>
</dbReference>
<accession>B8ERI4</accession>
<dbReference type="EMBL" id="CP001280">
    <property type="protein sequence ID" value="ACK51036.1"/>
    <property type="molecule type" value="Genomic_DNA"/>
</dbReference>
<keyword evidence="4" id="KW-1185">Reference proteome</keyword>
<name>B8ERI4_METSB</name>
<feature type="domain" description="LysM" evidence="2">
    <location>
        <begin position="391"/>
        <end position="439"/>
    </location>
</feature>
<keyword evidence="1" id="KW-0732">Signal</keyword>
<proteinExistence type="predicted"/>
<dbReference type="Proteomes" id="UP000002257">
    <property type="component" value="Chromosome"/>
</dbReference>
<dbReference type="InterPro" id="IPR036779">
    <property type="entry name" value="LysM_dom_sf"/>
</dbReference>
<dbReference type="STRING" id="395965.Msil_2097"/>
<dbReference type="InterPro" id="IPR018392">
    <property type="entry name" value="LysM"/>
</dbReference>
<dbReference type="Gene3D" id="3.10.350.10">
    <property type="entry name" value="LysM domain"/>
    <property type="match status" value="1"/>
</dbReference>
<reference evidence="3 4" key="1">
    <citation type="journal article" date="2010" name="J. Bacteriol.">
        <title>Complete genome sequence of the aerobic facultative methanotroph Methylocella silvestris BL2.</title>
        <authorList>
            <person name="Chen Y."/>
            <person name="Crombie A."/>
            <person name="Rahman M.T."/>
            <person name="Dedysh S.N."/>
            <person name="Liesack W."/>
            <person name="Stott M.B."/>
            <person name="Alam M."/>
            <person name="Theisen A.R."/>
            <person name="Murrell J.C."/>
            <person name="Dunfield P.F."/>
        </authorList>
    </citation>
    <scope>NUCLEOTIDE SEQUENCE [LARGE SCALE GENOMIC DNA]</scope>
    <source>
        <strain evidence="4">DSM 15510 / CIP 108128 / LMG 27833 / NCIMB 13906 / BL2</strain>
    </source>
</reference>